<feature type="domain" description="HD/PDEase" evidence="9">
    <location>
        <begin position="264"/>
        <end position="435"/>
    </location>
</feature>
<evidence type="ECO:0000256" key="6">
    <source>
        <dbReference type="ARBA" id="ARBA00022741"/>
    </source>
</evidence>
<dbReference type="SMART" id="SM00471">
    <property type="entry name" value="HDc"/>
    <property type="match status" value="1"/>
</dbReference>
<comment type="cofactor">
    <cofactor evidence="1">
        <name>Mg(2+)</name>
        <dbReference type="ChEBI" id="CHEBI:18420"/>
    </cofactor>
</comment>
<dbReference type="PANTHER" id="PTHR46173:SF1">
    <property type="entry name" value="CCA TRNA NUCLEOTIDYLTRANSFERASE 1, MITOCHONDRIAL"/>
    <property type="match status" value="1"/>
</dbReference>
<name>A0ABP5FVF5_9MICC</name>
<dbReference type="NCBIfam" id="TIGR00277">
    <property type="entry name" value="HDIG"/>
    <property type="match status" value="1"/>
</dbReference>
<keyword evidence="4" id="KW-0548">Nucleotidyltransferase</keyword>
<proteinExistence type="predicted"/>
<dbReference type="InterPro" id="IPR043519">
    <property type="entry name" value="NT_sf"/>
</dbReference>
<dbReference type="SUPFAM" id="SSF81891">
    <property type="entry name" value="Poly A polymerase C-terminal region-like"/>
    <property type="match status" value="1"/>
</dbReference>
<keyword evidence="7" id="KW-0460">Magnesium</keyword>
<evidence type="ECO:0000256" key="7">
    <source>
        <dbReference type="ARBA" id="ARBA00022842"/>
    </source>
</evidence>
<dbReference type="Pfam" id="PF01966">
    <property type="entry name" value="HD"/>
    <property type="match status" value="1"/>
</dbReference>
<reference evidence="11" key="1">
    <citation type="journal article" date="2019" name="Int. J. Syst. Evol. Microbiol.">
        <title>The Global Catalogue of Microorganisms (GCM) 10K type strain sequencing project: providing services to taxonomists for standard genome sequencing and annotation.</title>
        <authorList>
            <consortium name="The Broad Institute Genomics Platform"/>
            <consortium name="The Broad Institute Genome Sequencing Center for Infectious Disease"/>
            <person name="Wu L."/>
            <person name="Ma J."/>
        </authorList>
    </citation>
    <scope>NUCLEOTIDE SEQUENCE [LARGE SCALE GENOMIC DNA]</scope>
    <source>
        <strain evidence="11">JCM 13595</strain>
    </source>
</reference>
<evidence type="ECO:0000313" key="10">
    <source>
        <dbReference type="EMBL" id="GAA2034920.1"/>
    </source>
</evidence>
<dbReference type="Gene3D" id="3.30.460.10">
    <property type="entry name" value="Beta Polymerase, domain 2"/>
    <property type="match status" value="1"/>
</dbReference>
<evidence type="ECO:0000256" key="3">
    <source>
        <dbReference type="ARBA" id="ARBA00022694"/>
    </source>
</evidence>
<sequence>MSNTTPTSYATVPLPAGFPADVTLPKFVVELGERFADAGYELALVGGPVRDMFLGSSVTDLDFTTDAVPETIQQILTGWAHAQWDIGAAFGTIGARYGDWTVEITTYRDEQYDPDSRKPEVVFGTELLEDLRRRDFTVNAMALRLPDFELVDPFGGIKALVAGVLSTPGTPQQSFSDDPLRMMRAARFAAQLGVTVSDDVAAAMTDMAQRIEIISAERVREELVKLMIADTPRRGLDLLVASGIADVVLPELPAMRQASDATHRHKDVYEHSLQVMENAIEREAHYVEAPNFVLRFAALMHDIGKPKTRRFEPNGKVTFRHHDVVGAKLVAKRMRELRFDKGSTKAVARLVELHMRFYGYGEGEWTDSAVRRYVTDAGDLVAHLHALTRSDVTTQNKRKARRLATAYDDLESRIEQLAEEEELAAIRPDLDGKQIMELLDIKPGPLVGRAYNYLLNLRLDEGPADVEATKAALLAWWADQPEAQQPNDDA</sequence>
<evidence type="ECO:0000256" key="1">
    <source>
        <dbReference type="ARBA" id="ARBA00001946"/>
    </source>
</evidence>
<keyword evidence="2" id="KW-0808">Transferase</keyword>
<dbReference type="InterPro" id="IPR006674">
    <property type="entry name" value="HD_domain"/>
</dbReference>
<dbReference type="InterPro" id="IPR003607">
    <property type="entry name" value="HD/PDEase_dom"/>
</dbReference>
<organism evidence="10 11">
    <name type="scientific">Yaniella flava</name>
    <dbReference type="NCBI Taxonomy" id="287930"/>
    <lineage>
        <taxon>Bacteria</taxon>
        <taxon>Bacillati</taxon>
        <taxon>Actinomycetota</taxon>
        <taxon>Actinomycetes</taxon>
        <taxon>Micrococcales</taxon>
        <taxon>Micrococcaceae</taxon>
        <taxon>Yaniella</taxon>
    </lineage>
</organism>
<dbReference type="Pfam" id="PF01743">
    <property type="entry name" value="PolyA_pol"/>
    <property type="match status" value="1"/>
</dbReference>
<dbReference type="Pfam" id="PF12627">
    <property type="entry name" value="PolyA_pol_RNAbd"/>
    <property type="match status" value="1"/>
</dbReference>
<dbReference type="Gene3D" id="1.10.3090.10">
    <property type="entry name" value="cca-adding enzyme, domain 2"/>
    <property type="match status" value="1"/>
</dbReference>
<evidence type="ECO:0000256" key="2">
    <source>
        <dbReference type="ARBA" id="ARBA00022679"/>
    </source>
</evidence>
<dbReference type="InterPro" id="IPR014065">
    <property type="entry name" value="tRNA_adenylyltransferase"/>
</dbReference>
<dbReference type="SUPFAM" id="SSF81301">
    <property type="entry name" value="Nucleotidyltransferase"/>
    <property type="match status" value="1"/>
</dbReference>
<keyword evidence="11" id="KW-1185">Reference proteome</keyword>
<dbReference type="CDD" id="cd00077">
    <property type="entry name" value="HDc"/>
    <property type="match status" value="1"/>
</dbReference>
<dbReference type="CDD" id="cd05398">
    <property type="entry name" value="NT_ClassII-CCAase"/>
    <property type="match status" value="1"/>
</dbReference>
<evidence type="ECO:0000256" key="8">
    <source>
        <dbReference type="SAM" id="Coils"/>
    </source>
</evidence>
<protein>
    <submittedName>
        <fullName evidence="10">CCA tRNA nucleotidyltransferase</fullName>
    </submittedName>
</protein>
<keyword evidence="3" id="KW-0819">tRNA processing</keyword>
<evidence type="ECO:0000256" key="5">
    <source>
        <dbReference type="ARBA" id="ARBA00022723"/>
    </source>
</evidence>
<keyword evidence="5" id="KW-0479">Metal-binding</keyword>
<keyword evidence="8" id="KW-0175">Coiled coil</keyword>
<dbReference type="InterPro" id="IPR032828">
    <property type="entry name" value="PolyA_RNA-bd"/>
</dbReference>
<dbReference type="PANTHER" id="PTHR46173">
    <property type="entry name" value="CCA TRNA NUCLEOTIDYLTRANSFERASE 1, MITOCHONDRIAL"/>
    <property type="match status" value="1"/>
</dbReference>
<feature type="coiled-coil region" evidence="8">
    <location>
        <begin position="400"/>
        <end position="427"/>
    </location>
</feature>
<dbReference type="Proteomes" id="UP001501461">
    <property type="component" value="Unassembled WGS sequence"/>
</dbReference>
<evidence type="ECO:0000259" key="9">
    <source>
        <dbReference type="SMART" id="SM00471"/>
    </source>
</evidence>
<dbReference type="InterPro" id="IPR050264">
    <property type="entry name" value="Bact_CCA-adding_enz_type3_sf"/>
</dbReference>
<dbReference type="EMBL" id="BAAAMN010000022">
    <property type="protein sequence ID" value="GAA2034920.1"/>
    <property type="molecule type" value="Genomic_DNA"/>
</dbReference>
<evidence type="ECO:0000313" key="11">
    <source>
        <dbReference type="Proteomes" id="UP001501461"/>
    </source>
</evidence>
<dbReference type="NCBIfam" id="TIGR02692">
    <property type="entry name" value="tRNA_CCA_actino"/>
    <property type="match status" value="1"/>
</dbReference>
<dbReference type="InterPro" id="IPR006675">
    <property type="entry name" value="HDIG_dom"/>
</dbReference>
<evidence type="ECO:0000256" key="4">
    <source>
        <dbReference type="ARBA" id="ARBA00022695"/>
    </source>
</evidence>
<comment type="caution">
    <text evidence="10">The sequence shown here is derived from an EMBL/GenBank/DDBJ whole genome shotgun (WGS) entry which is preliminary data.</text>
</comment>
<gene>
    <name evidence="10" type="ORF">GCM10009720_14450</name>
</gene>
<dbReference type="RefSeq" id="WP_343957026.1">
    <property type="nucleotide sequence ID" value="NZ_BAAAMN010000022.1"/>
</dbReference>
<dbReference type="InterPro" id="IPR002646">
    <property type="entry name" value="PolA_pol_head_dom"/>
</dbReference>
<keyword evidence="6" id="KW-0547">Nucleotide-binding</keyword>
<accession>A0ABP5FVF5</accession>